<dbReference type="AlphaFoldDB" id="A0AA36IGT1"/>
<proteinExistence type="predicted"/>
<name>A0AA36IGT1_9DINO</name>
<evidence type="ECO:0000313" key="2">
    <source>
        <dbReference type="Proteomes" id="UP001178507"/>
    </source>
</evidence>
<keyword evidence="2" id="KW-1185">Reference proteome</keyword>
<accession>A0AA36IGT1</accession>
<protein>
    <submittedName>
        <fullName evidence="1">Uncharacterized protein</fullName>
    </submittedName>
</protein>
<organism evidence="1 2">
    <name type="scientific">Effrenium voratum</name>
    <dbReference type="NCBI Taxonomy" id="2562239"/>
    <lineage>
        <taxon>Eukaryota</taxon>
        <taxon>Sar</taxon>
        <taxon>Alveolata</taxon>
        <taxon>Dinophyceae</taxon>
        <taxon>Suessiales</taxon>
        <taxon>Symbiodiniaceae</taxon>
        <taxon>Effrenium</taxon>
    </lineage>
</organism>
<sequence>MLRSSLRRHGLTSVEVGQLDQTLEARSCKALAVAAATSEGAMRLARTCGLQSKVSQENFAKAWHEAAAASAALEPGPSKSPKLGDLVKDQDWEGCTRLLMQRAKVGQPQELLPLLQGLLRHLAERDRGSEAAAAAKPVLALASLYGPEAQAAAERNTELAEAEWRYRWMVRQFFNSRVVESLQKEMLAAYQADSFQATCAELNGSFEGKVPLEQKMRAMEACCQEHVLKWLLPKYGLKGDASGLAEMKNIIRQHSQSDAEVKRRQMEIATMVFKQFNL</sequence>
<evidence type="ECO:0000313" key="1">
    <source>
        <dbReference type="EMBL" id="CAJ1386044.1"/>
    </source>
</evidence>
<gene>
    <name evidence="1" type="ORF">EVOR1521_LOCUS12504</name>
</gene>
<reference evidence="1" key="1">
    <citation type="submission" date="2023-08" db="EMBL/GenBank/DDBJ databases">
        <authorList>
            <person name="Chen Y."/>
            <person name="Shah S."/>
            <person name="Dougan E. K."/>
            <person name="Thang M."/>
            <person name="Chan C."/>
        </authorList>
    </citation>
    <scope>NUCLEOTIDE SEQUENCE</scope>
</reference>
<dbReference type="EMBL" id="CAUJNA010001324">
    <property type="protein sequence ID" value="CAJ1386044.1"/>
    <property type="molecule type" value="Genomic_DNA"/>
</dbReference>
<comment type="caution">
    <text evidence="1">The sequence shown here is derived from an EMBL/GenBank/DDBJ whole genome shotgun (WGS) entry which is preliminary data.</text>
</comment>
<dbReference type="Proteomes" id="UP001178507">
    <property type="component" value="Unassembled WGS sequence"/>
</dbReference>